<sequence>MNNRITRLSPPEMSTLPRQVYVRQQLMPARHLFPPHTHAWHQLLYATSGTLVASLEGQRLFVPSGTAVWLPAGVEHSTFTEFGAELKSLYIETVYNALGSETPLVLEVSPLMRELMLAAADFEVEYPLEGYEHNLIQLMLQTLGRLPARGHILPWPADSRLAKLCAQLYANPAERPGLEQIAASMAMSARTLERHFRRETGLTLQSWYSRLRLMKAIEMLSTDMSITRIALELGYSAPAPFILMFREHLGISPNRYRSKMRPA</sequence>
<dbReference type="Pfam" id="PF02311">
    <property type="entry name" value="AraC_binding"/>
    <property type="match status" value="1"/>
</dbReference>
<dbReference type="PRINTS" id="PR00032">
    <property type="entry name" value="HTHARAC"/>
</dbReference>
<dbReference type="PROSITE" id="PS00041">
    <property type="entry name" value="HTH_ARAC_FAMILY_1"/>
    <property type="match status" value="1"/>
</dbReference>
<dbReference type="Gene3D" id="2.60.120.10">
    <property type="entry name" value="Jelly Rolls"/>
    <property type="match status" value="1"/>
</dbReference>
<protein>
    <submittedName>
        <fullName evidence="6">AraC-like ligand binding domain-containing protein</fullName>
    </submittedName>
</protein>
<evidence type="ECO:0000313" key="6">
    <source>
        <dbReference type="EMBL" id="SMR69367.1"/>
    </source>
</evidence>
<evidence type="ECO:0000313" key="7">
    <source>
        <dbReference type="Proteomes" id="UP001159257"/>
    </source>
</evidence>
<proteinExistence type="predicted"/>
<evidence type="ECO:0000256" key="2">
    <source>
        <dbReference type="ARBA" id="ARBA00023125"/>
    </source>
</evidence>
<keyword evidence="3" id="KW-0010">Activator</keyword>
<reference evidence="6 7" key="1">
    <citation type="submission" date="2017-05" db="EMBL/GenBank/DDBJ databases">
        <authorList>
            <person name="Varghese N."/>
            <person name="Submissions S."/>
        </authorList>
    </citation>
    <scope>NUCLEOTIDE SEQUENCE [LARGE SCALE GENOMIC DNA]</scope>
    <source>
        <strain evidence="6 7">CGMCC 1.7287</strain>
    </source>
</reference>
<dbReference type="EMBL" id="FXWV01000001">
    <property type="protein sequence ID" value="SMR69367.1"/>
    <property type="molecule type" value="Genomic_DNA"/>
</dbReference>
<dbReference type="InterPro" id="IPR014710">
    <property type="entry name" value="RmlC-like_jellyroll"/>
</dbReference>
<dbReference type="PANTHER" id="PTHR11019:SF199">
    <property type="entry name" value="HTH-TYPE TRANSCRIPTIONAL REGULATOR NIMR"/>
    <property type="match status" value="1"/>
</dbReference>
<keyword evidence="2" id="KW-0238">DNA-binding</keyword>
<dbReference type="CDD" id="cd06124">
    <property type="entry name" value="cupin_NimR-like_N"/>
    <property type="match status" value="1"/>
</dbReference>
<dbReference type="SUPFAM" id="SSF51182">
    <property type="entry name" value="RmlC-like cupins"/>
    <property type="match status" value="1"/>
</dbReference>
<dbReference type="InterPro" id="IPR020449">
    <property type="entry name" value="Tscrpt_reg_AraC-type_HTH"/>
</dbReference>
<dbReference type="InterPro" id="IPR018060">
    <property type="entry name" value="HTH_AraC"/>
</dbReference>
<dbReference type="InterPro" id="IPR018062">
    <property type="entry name" value="HTH_AraC-typ_CS"/>
</dbReference>
<dbReference type="SUPFAM" id="SSF46689">
    <property type="entry name" value="Homeodomain-like"/>
    <property type="match status" value="1"/>
</dbReference>
<evidence type="ECO:0000256" key="4">
    <source>
        <dbReference type="ARBA" id="ARBA00023163"/>
    </source>
</evidence>
<keyword evidence="1" id="KW-0805">Transcription regulation</keyword>
<dbReference type="SMART" id="SM00342">
    <property type="entry name" value="HTH_ARAC"/>
    <property type="match status" value="1"/>
</dbReference>
<dbReference type="Proteomes" id="UP001159257">
    <property type="component" value="Unassembled WGS sequence"/>
</dbReference>
<dbReference type="InterPro" id="IPR003313">
    <property type="entry name" value="AraC-bd"/>
</dbReference>
<comment type="caution">
    <text evidence="6">The sequence shown here is derived from an EMBL/GenBank/DDBJ whole genome shotgun (WGS) entry which is preliminary data.</text>
</comment>
<keyword evidence="4" id="KW-0804">Transcription</keyword>
<accession>A0ABY1RW57</accession>
<keyword evidence="7" id="KW-1185">Reference proteome</keyword>
<dbReference type="InterPro" id="IPR009057">
    <property type="entry name" value="Homeodomain-like_sf"/>
</dbReference>
<evidence type="ECO:0000259" key="5">
    <source>
        <dbReference type="PROSITE" id="PS01124"/>
    </source>
</evidence>
<feature type="domain" description="HTH araC/xylS-type" evidence="5">
    <location>
        <begin position="162"/>
        <end position="259"/>
    </location>
</feature>
<name>A0ABY1RW57_9GAMM</name>
<dbReference type="InterPro" id="IPR011051">
    <property type="entry name" value="RmlC_Cupin_sf"/>
</dbReference>
<dbReference type="PANTHER" id="PTHR11019">
    <property type="entry name" value="HTH-TYPE TRANSCRIPTIONAL REGULATOR NIMR"/>
    <property type="match status" value="1"/>
</dbReference>
<dbReference type="Gene3D" id="1.10.10.60">
    <property type="entry name" value="Homeodomain-like"/>
    <property type="match status" value="1"/>
</dbReference>
<organism evidence="6 7">
    <name type="scientific">Marinobacterium sediminicola</name>
    <dbReference type="NCBI Taxonomy" id="518898"/>
    <lineage>
        <taxon>Bacteria</taxon>
        <taxon>Pseudomonadati</taxon>
        <taxon>Pseudomonadota</taxon>
        <taxon>Gammaproteobacteria</taxon>
        <taxon>Oceanospirillales</taxon>
        <taxon>Oceanospirillaceae</taxon>
        <taxon>Marinobacterium</taxon>
    </lineage>
</organism>
<gene>
    <name evidence="6" type="ORF">SAMN04487964_101231</name>
</gene>
<dbReference type="Pfam" id="PF12833">
    <property type="entry name" value="HTH_18"/>
    <property type="match status" value="1"/>
</dbReference>
<evidence type="ECO:0000256" key="1">
    <source>
        <dbReference type="ARBA" id="ARBA00023015"/>
    </source>
</evidence>
<dbReference type="PROSITE" id="PS01124">
    <property type="entry name" value="HTH_ARAC_FAMILY_2"/>
    <property type="match status" value="1"/>
</dbReference>
<evidence type="ECO:0000256" key="3">
    <source>
        <dbReference type="ARBA" id="ARBA00023159"/>
    </source>
</evidence>